<evidence type="ECO:0000256" key="5">
    <source>
        <dbReference type="ARBA" id="ARBA00022679"/>
    </source>
</evidence>
<feature type="domain" description="Histidine kinase" evidence="12">
    <location>
        <begin position="248"/>
        <end position="466"/>
    </location>
</feature>
<proteinExistence type="predicted"/>
<dbReference type="InterPro" id="IPR036890">
    <property type="entry name" value="HATPase_C_sf"/>
</dbReference>
<evidence type="ECO:0000256" key="10">
    <source>
        <dbReference type="ARBA" id="ARBA00023136"/>
    </source>
</evidence>
<accession>A0ABT2T3X8</accession>
<evidence type="ECO:0000313" key="13">
    <source>
        <dbReference type="EMBL" id="MCU6744920.1"/>
    </source>
</evidence>
<dbReference type="InterPro" id="IPR008358">
    <property type="entry name" value="Sig_transdc_His_kin/Pase_MprB"/>
</dbReference>
<evidence type="ECO:0000256" key="8">
    <source>
        <dbReference type="ARBA" id="ARBA00022989"/>
    </source>
</evidence>
<dbReference type="Gene3D" id="3.30.565.10">
    <property type="entry name" value="Histidine kinase-like ATPase, C-terminal domain"/>
    <property type="match status" value="1"/>
</dbReference>
<feature type="transmembrane region" description="Helical" evidence="11">
    <location>
        <begin position="21"/>
        <end position="44"/>
    </location>
</feature>
<dbReference type="Pfam" id="PF00512">
    <property type="entry name" value="HisKA"/>
    <property type="match status" value="1"/>
</dbReference>
<dbReference type="PRINTS" id="PR01780">
    <property type="entry name" value="LANTIREGPROT"/>
</dbReference>
<evidence type="ECO:0000256" key="11">
    <source>
        <dbReference type="SAM" id="Phobius"/>
    </source>
</evidence>
<evidence type="ECO:0000313" key="14">
    <source>
        <dbReference type="Proteomes" id="UP001652432"/>
    </source>
</evidence>
<keyword evidence="7 13" id="KW-0418">Kinase</keyword>
<keyword evidence="9" id="KW-0902">Two-component regulatory system</keyword>
<organism evidence="13 14">
    <name type="scientific">Suilimivivens aceti</name>
    <dbReference type="NCBI Taxonomy" id="2981774"/>
    <lineage>
        <taxon>Bacteria</taxon>
        <taxon>Bacillati</taxon>
        <taxon>Bacillota</taxon>
        <taxon>Clostridia</taxon>
        <taxon>Lachnospirales</taxon>
        <taxon>Lachnospiraceae</taxon>
        <taxon>Suilimivivens</taxon>
    </lineage>
</organism>
<dbReference type="RefSeq" id="WP_262575040.1">
    <property type="nucleotide sequence ID" value="NZ_JAOQKJ010000008.1"/>
</dbReference>
<dbReference type="PANTHER" id="PTHR45528">
    <property type="entry name" value="SENSOR HISTIDINE KINASE CPXA"/>
    <property type="match status" value="1"/>
</dbReference>
<keyword evidence="10 11" id="KW-0472">Membrane</keyword>
<dbReference type="SUPFAM" id="SSF55874">
    <property type="entry name" value="ATPase domain of HSP90 chaperone/DNA topoisomerase II/histidine kinase"/>
    <property type="match status" value="1"/>
</dbReference>
<evidence type="ECO:0000256" key="4">
    <source>
        <dbReference type="ARBA" id="ARBA00022553"/>
    </source>
</evidence>
<keyword evidence="8 11" id="KW-1133">Transmembrane helix</keyword>
<feature type="transmembrane region" description="Helical" evidence="11">
    <location>
        <begin position="158"/>
        <end position="176"/>
    </location>
</feature>
<comment type="caution">
    <text evidence="13">The sequence shown here is derived from an EMBL/GenBank/DDBJ whole genome shotgun (WGS) entry which is preliminary data.</text>
</comment>
<comment type="catalytic activity">
    <reaction evidence="1">
        <text>ATP + protein L-histidine = ADP + protein N-phospho-L-histidine.</text>
        <dbReference type="EC" id="2.7.13.3"/>
    </reaction>
</comment>
<keyword evidence="5" id="KW-0808">Transferase</keyword>
<keyword evidence="6 11" id="KW-0812">Transmembrane</keyword>
<evidence type="ECO:0000259" key="12">
    <source>
        <dbReference type="PROSITE" id="PS50109"/>
    </source>
</evidence>
<evidence type="ECO:0000256" key="6">
    <source>
        <dbReference type="ARBA" id="ARBA00022692"/>
    </source>
</evidence>
<dbReference type="InterPro" id="IPR003594">
    <property type="entry name" value="HATPase_dom"/>
</dbReference>
<dbReference type="EMBL" id="JAOQKJ010000008">
    <property type="protein sequence ID" value="MCU6744920.1"/>
    <property type="molecule type" value="Genomic_DNA"/>
</dbReference>
<dbReference type="InterPro" id="IPR003661">
    <property type="entry name" value="HisK_dim/P_dom"/>
</dbReference>
<dbReference type="SUPFAM" id="SSF47384">
    <property type="entry name" value="Homodimeric domain of signal transducing histidine kinase"/>
    <property type="match status" value="1"/>
</dbReference>
<dbReference type="InterPro" id="IPR036097">
    <property type="entry name" value="HisK_dim/P_sf"/>
</dbReference>
<dbReference type="PANTHER" id="PTHR45528:SF8">
    <property type="entry name" value="HISTIDINE KINASE"/>
    <property type="match status" value="1"/>
</dbReference>
<sequence>MGRVKSKNKKNKRGTLGLGSMFEAYIFLMGFALVIWVIISYFAFNVLINIGAIYPANYAEYRINEVFEQIETANEVTEDIIPDVCHYVVFSEDGEVISGNLGEKDVETARKVLANKNYSDGKYYKVIPRTDEYVVLQYRLKPQYKSLWMNEHMPNPEILLMLFVLFCCIGIMQIFAKRFGYRIRKKMAPMRGALVQIGDRNLDFEINYSGVREIDECLVALDDMRYALKTSLQKQWETEQEKNRQMSALAHDIKTPLTVVRGNSELLLETELTDEQKNYADYISGSVLQIQNYVQTLIEVTKSQEGISQAPVNVNVYDVLADIKKQTLGLSEVYQHQINWKEELESENSDSVISVVYDHVVRAVMNVVRNAAEHTPKGSVINITVTYSDGELAFTVEDSGSGFTPEGLAHGTEQFFMDDSSRTGGSHYGIGLFFAKKVAEEHGGKIVLANSNETSGAKVEISFTSQ</sequence>
<keyword evidence="14" id="KW-1185">Reference proteome</keyword>
<evidence type="ECO:0000256" key="1">
    <source>
        <dbReference type="ARBA" id="ARBA00000085"/>
    </source>
</evidence>
<dbReference type="EC" id="2.7.13.3" evidence="3"/>
<dbReference type="InterPro" id="IPR005467">
    <property type="entry name" value="His_kinase_dom"/>
</dbReference>
<gene>
    <name evidence="13" type="ORF">OCV77_10490</name>
</gene>
<dbReference type="InterPro" id="IPR050398">
    <property type="entry name" value="HssS/ArlS-like"/>
</dbReference>
<name>A0ABT2T3X8_9FIRM</name>
<dbReference type="Gene3D" id="1.10.287.130">
    <property type="match status" value="1"/>
</dbReference>
<dbReference type="PROSITE" id="PS50109">
    <property type="entry name" value="HIS_KIN"/>
    <property type="match status" value="1"/>
</dbReference>
<protein>
    <recommendedName>
        <fullName evidence="3">histidine kinase</fullName>
        <ecNumber evidence="3">2.7.13.3</ecNumber>
    </recommendedName>
</protein>
<evidence type="ECO:0000256" key="9">
    <source>
        <dbReference type="ARBA" id="ARBA00023012"/>
    </source>
</evidence>
<evidence type="ECO:0000256" key="3">
    <source>
        <dbReference type="ARBA" id="ARBA00012438"/>
    </source>
</evidence>
<dbReference type="SMART" id="SM00387">
    <property type="entry name" value="HATPase_c"/>
    <property type="match status" value="1"/>
</dbReference>
<keyword evidence="4" id="KW-0597">Phosphoprotein</keyword>
<dbReference type="CDD" id="cd00082">
    <property type="entry name" value="HisKA"/>
    <property type="match status" value="1"/>
</dbReference>
<dbReference type="SMART" id="SM00388">
    <property type="entry name" value="HisKA"/>
    <property type="match status" value="1"/>
</dbReference>
<dbReference type="Pfam" id="PF02518">
    <property type="entry name" value="HATPase_c"/>
    <property type="match status" value="1"/>
</dbReference>
<evidence type="ECO:0000256" key="2">
    <source>
        <dbReference type="ARBA" id="ARBA00004141"/>
    </source>
</evidence>
<comment type="subcellular location">
    <subcellularLocation>
        <location evidence="2">Membrane</location>
        <topology evidence="2">Multi-pass membrane protein</topology>
    </subcellularLocation>
</comment>
<reference evidence="13 14" key="1">
    <citation type="journal article" date="2021" name="ISME Commun">
        <title>Automated analysis of genomic sequences facilitates high-throughput and comprehensive description of bacteria.</title>
        <authorList>
            <person name="Hitch T.C.A."/>
        </authorList>
    </citation>
    <scope>NUCLEOTIDE SEQUENCE [LARGE SCALE GENOMIC DNA]</scope>
    <source>
        <strain evidence="13 14">Sanger_18</strain>
    </source>
</reference>
<evidence type="ECO:0000256" key="7">
    <source>
        <dbReference type="ARBA" id="ARBA00022777"/>
    </source>
</evidence>
<dbReference type="GO" id="GO:0016301">
    <property type="term" value="F:kinase activity"/>
    <property type="evidence" value="ECO:0007669"/>
    <property type="project" value="UniProtKB-KW"/>
</dbReference>
<dbReference type="Proteomes" id="UP001652432">
    <property type="component" value="Unassembled WGS sequence"/>
</dbReference>